<protein>
    <recommendedName>
        <fullName evidence="6">Ribonuclease H</fullName>
        <ecNumber evidence="5">3.1.26.4</ecNumber>
    </recommendedName>
</protein>
<comment type="function">
    <text evidence="3">Endonuclease that specifically degrades the RNA of RNA-DNA hybrids.</text>
</comment>
<comment type="catalytic activity">
    <reaction evidence="1">
        <text>Endonucleolytic cleavage to 5'-phosphomonoester.</text>
        <dbReference type="EC" id="3.1.26.4"/>
    </reaction>
</comment>
<dbReference type="Gene3D" id="3.40.970.10">
    <property type="entry name" value="Ribonuclease H1, N-terminal domain"/>
    <property type="match status" value="2"/>
</dbReference>
<dbReference type="InterPro" id="IPR002156">
    <property type="entry name" value="RNaseH_domain"/>
</dbReference>
<comment type="similarity">
    <text evidence="4">Belongs to the RNase H family.</text>
</comment>
<feature type="region of interest" description="Disordered" evidence="12">
    <location>
        <begin position="439"/>
        <end position="462"/>
    </location>
</feature>
<keyword evidence="10" id="KW-0378">Hydrolase</keyword>
<dbReference type="VEuPathDB" id="FungiDB:yc1106_07999"/>
<dbReference type="GO" id="GO:0046872">
    <property type="term" value="F:metal ion binding"/>
    <property type="evidence" value="ECO:0007669"/>
    <property type="project" value="UniProtKB-KW"/>
</dbReference>
<feature type="region of interest" description="Disordered" evidence="12">
    <location>
        <begin position="219"/>
        <end position="244"/>
    </location>
</feature>
<gene>
    <name evidence="14" type="ORF">yc1106_07999</name>
</gene>
<dbReference type="InterPro" id="IPR009027">
    <property type="entry name" value="Ribosomal_bL9/RNase_H1_N"/>
</dbReference>
<keyword evidence="15" id="KW-1185">Reference proteome</keyword>
<accession>A0A9Q9DW88</accession>
<dbReference type="SUPFAM" id="SSF55658">
    <property type="entry name" value="L9 N-domain-like"/>
    <property type="match status" value="2"/>
</dbReference>
<keyword evidence="9" id="KW-0255">Endonuclease</keyword>
<dbReference type="Pfam" id="PF01693">
    <property type="entry name" value="Cauli_VI"/>
    <property type="match status" value="2"/>
</dbReference>
<feature type="domain" description="RNase H type-1" evidence="13">
    <location>
        <begin position="226"/>
        <end position="376"/>
    </location>
</feature>
<proteinExistence type="inferred from homology"/>
<evidence type="ECO:0000256" key="4">
    <source>
        <dbReference type="ARBA" id="ARBA00005300"/>
    </source>
</evidence>
<dbReference type="SUPFAM" id="SSF53098">
    <property type="entry name" value="Ribonuclease H-like"/>
    <property type="match status" value="1"/>
</dbReference>
<dbReference type="Pfam" id="PF00075">
    <property type="entry name" value="RNase_H"/>
    <property type="match status" value="1"/>
</dbReference>
<dbReference type="CDD" id="cd09280">
    <property type="entry name" value="RNase_HI_eukaryote_like"/>
    <property type="match status" value="1"/>
</dbReference>
<dbReference type="Proteomes" id="UP001056012">
    <property type="component" value="Chromosome 6"/>
</dbReference>
<keyword evidence="8" id="KW-0479">Metal-binding</keyword>
<feature type="region of interest" description="Disordered" evidence="12">
    <location>
        <begin position="126"/>
        <end position="166"/>
    </location>
</feature>
<evidence type="ECO:0000256" key="11">
    <source>
        <dbReference type="ARBA" id="ARBA00022842"/>
    </source>
</evidence>
<keyword evidence="7" id="KW-0540">Nuclease</keyword>
<dbReference type="PANTHER" id="PTHR10642:SF26">
    <property type="entry name" value="RIBONUCLEASE H1"/>
    <property type="match status" value="1"/>
</dbReference>
<dbReference type="InterPro" id="IPR036397">
    <property type="entry name" value="RNaseH_sf"/>
</dbReference>
<evidence type="ECO:0000256" key="9">
    <source>
        <dbReference type="ARBA" id="ARBA00022759"/>
    </source>
</evidence>
<dbReference type="GO" id="GO:0004523">
    <property type="term" value="F:RNA-DNA hybrid ribonuclease activity"/>
    <property type="evidence" value="ECO:0007669"/>
    <property type="project" value="UniProtKB-EC"/>
</dbReference>
<dbReference type="InterPro" id="IPR050092">
    <property type="entry name" value="RNase_H"/>
</dbReference>
<evidence type="ECO:0000256" key="2">
    <source>
        <dbReference type="ARBA" id="ARBA00001946"/>
    </source>
</evidence>
<evidence type="ECO:0000256" key="5">
    <source>
        <dbReference type="ARBA" id="ARBA00012180"/>
    </source>
</evidence>
<organism evidence="14 15">
    <name type="scientific">Curvularia clavata</name>
    <dbReference type="NCBI Taxonomy" id="95742"/>
    <lineage>
        <taxon>Eukaryota</taxon>
        <taxon>Fungi</taxon>
        <taxon>Dikarya</taxon>
        <taxon>Ascomycota</taxon>
        <taxon>Pezizomycotina</taxon>
        <taxon>Dothideomycetes</taxon>
        <taxon>Pleosporomycetidae</taxon>
        <taxon>Pleosporales</taxon>
        <taxon>Pleosporineae</taxon>
        <taxon>Pleosporaceae</taxon>
        <taxon>Curvularia</taxon>
    </lineage>
</organism>
<evidence type="ECO:0000256" key="12">
    <source>
        <dbReference type="SAM" id="MobiDB-lite"/>
    </source>
</evidence>
<evidence type="ECO:0000313" key="14">
    <source>
        <dbReference type="EMBL" id="USP80725.1"/>
    </source>
</evidence>
<dbReference type="AlphaFoldDB" id="A0A9Q9DW88"/>
<dbReference type="FunFam" id="3.40.970.10:FF:000002">
    <property type="entry name" value="Ribonuclease H"/>
    <property type="match status" value="1"/>
</dbReference>
<dbReference type="FunFam" id="3.30.420.10:FF:000090">
    <property type="entry name" value="Ribonuclease H"/>
    <property type="match status" value="1"/>
</dbReference>
<sequence length="462" mass="50490">MAGAPSNTSTTSSAKRKNGPLKFYAVKAGRVPGVYQNWEDVRQQTEGFNNHVVRSFPTYTEAEAFVKGSLVRKSKPKPKFYGVAVGRVPGVYTNWPTVESHTKGYKGAKQQGFATREEAQAFVDRARKGSSAPISLQGHLSEASSATTHKMEEAEHAPKRQKREHASPAIIATNGENKVEPGTGPLPPGAVDGFDPTIKLDETLGKIRAKTAEELNATKRHPTGNFKGPLVVHTDGGSRGNGKVGAKAGVGVYFGPRDPRNIGEPLRGERQTNQRAELVAIARALDHVPIDRDVEIRTDSYYSIRCLREWFHNWETKGWRNAAGKSVENKELIQPILARIRERLTSKGKTTFTWVKGHSTDPGNIAADALANEGMDKWTPELTSGTPFDMSETLRTKYTLPSLTKPKQEEEDEFGEDPFKDYFDGLEAERMANELVGGVDTTASARSSVVAEVQKTSEGGSG</sequence>
<dbReference type="Gene3D" id="3.30.420.10">
    <property type="entry name" value="Ribonuclease H-like superfamily/Ribonuclease H"/>
    <property type="match status" value="1"/>
</dbReference>
<evidence type="ECO:0000256" key="1">
    <source>
        <dbReference type="ARBA" id="ARBA00000077"/>
    </source>
</evidence>
<evidence type="ECO:0000256" key="10">
    <source>
        <dbReference type="ARBA" id="ARBA00022801"/>
    </source>
</evidence>
<dbReference type="EC" id="3.1.26.4" evidence="5"/>
<reference evidence="14" key="1">
    <citation type="submission" date="2021-12" db="EMBL/GenBank/DDBJ databases">
        <title>Curvularia clavata genome.</title>
        <authorList>
            <person name="Cao Y."/>
        </authorList>
    </citation>
    <scope>NUCLEOTIDE SEQUENCE</scope>
    <source>
        <strain evidence="14">Yc1106</strain>
    </source>
</reference>
<dbReference type="InterPro" id="IPR012337">
    <property type="entry name" value="RNaseH-like_sf"/>
</dbReference>
<evidence type="ECO:0000313" key="15">
    <source>
        <dbReference type="Proteomes" id="UP001056012"/>
    </source>
</evidence>
<keyword evidence="11" id="KW-0460">Magnesium</keyword>
<comment type="cofactor">
    <cofactor evidence="2">
        <name>Mg(2+)</name>
        <dbReference type="ChEBI" id="CHEBI:18420"/>
    </cofactor>
</comment>
<evidence type="ECO:0000256" key="3">
    <source>
        <dbReference type="ARBA" id="ARBA00004065"/>
    </source>
</evidence>
<dbReference type="EMBL" id="CP089279">
    <property type="protein sequence ID" value="USP80725.1"/>
    <property type="molecule type" value="Genomic_DNA"/>
</dbReference>
<dbReference type="InterPro" id="IPR011320">
    <property type="entry name" value="RNase_H1_N"/>
</dbReference>
<evidence type="ECO:0000256" key="8">
    <source>
        <dbReference type="ARBA" id="ARBA00022723"/>
    </source>
</evidence>
<dbReference type="PROSITE" id="PS50879">
    <property type="entry name" value="RNASE_H_1"/>
    <property type="match status" value="1"/>
</dbReference>
<dbReference type="GO" id="GO:0043137">
    <property type="term" value="P:DNA replication, removal of RNA primer"/>
    <property type="evidence" value="ECO:0007669"/>
    <property type="project" value="TreeGrafter"/>
</dbReference>
<evidence type="ECO:0000256" key="7">
    <source>
        <dbReference type="ARBA" id="ARBA00022722"/>
    </source>
</evidence>
<feature type="compositionally biased region" description="Basic and acidic residues" evidence="12">
    <location>
        <begin position="149"/>
        <end position="158"/>
    </location>
</feature>
<dbReference type="GO" id="GO:0003676">
    <property type="term" value="F:nucleic acid binding"/>
    <property type="evidence" value="ECO:0007669"/>
    <property type="project" value="InterPro"/>
</dbReference>
<name>A0A9Q9DW88_CURCL</name>
<evidence type="ECO:0000259" key="13">
    <source>
        <dbReference type="PROSITE" id="PS50879"/>
    </source>
</evidence>
<dbReference type="InterPro" id="IPR037056">
    <property type="entry name" value="RNase_H1_N_sf"/>
</dbReference>
<dbReference type="PANTHER" id="PTHR10642">
    <property type="entry name" value="RIBONUCLEASE H1"/>
    <property type="match status" value="1"/>
</dbReference>
<evidence type="ECO:0000256" key="6">
    <source>
        <dbReference type="ARBA" id="ARBA00017721"/>
    </source>
</evidence>
<dbReference type="OrthoDB" id="407198at2759"/>